<dbReference type="EnsemblMetazoa" id="AQUA014100-RA">
    <property type="protein sequence ID" value="AQUA014100-PA"/>
    <property type="gene ID" value="AQUA014100"/>
</dbReference>
<sequence length="26" mass="2773">MVAVGLSSWTILMQTTIVAPNSALIR</sequence>
<evidence type="ECO:0000313" key="2">
    <source>
        <dbReference type="Proteomes" id="UP000076407"/>
    </source>
</evidence>
<keyword evidence="2" id="KW-1185">Reference proteome</keyword>
<dbReference type="VEuPathDB" id="VectorBase:AQUA014100"/>
<reference evidence="1" key="1">
    <citation type="submission" date="2020-05" db="UniProtKB">
        <authorList>
            <consortium name="EnsemblMetazoa"/>
        </authorList>
    </citation>
    <scope>IDENTIFICATION</scope>
    <source>
        <strain evidence="1">SANGQUA</strain>
    </source>
</reference>
<evidence type="ECO:0000313" key="1">
    <source>
        <dbReference type="EnsemblMetazoa" id="AQUA014100-PA"/>
    </source>
</evidence>
<name>A0A182XQF8_ANOQN</name>
<accession>A0A182XQF8</accession>
<organism evidence="1 2">
    <name type="scientific">Anopheles quadriannulatus</name>
    <name type="common">Mosquito</name>
    <dbReference type="NCBI Taxonomy" id="34691"/>
    <lineage>
        <taxon>Eukaryota</taxon>
        <taxon>Metazoa</taxon>
        <taxon>Ecdysozoa</taxon>
        <taxon>Arthropoda</taxon>
        <taxon>Hexapoda</taxon>
        <taxon>Insecta</taxon>
        <taxon>Pterygota</taxon>
        <taxon>Neoptera</taxon>
        <taxon>Endopterygota</taxon>
        <taxon>Diptera</taxon>
        <taxon>Nematocera</taxon>
        <taxon>Culicoidea</taxon>
        <taxon>Culicidae</taxon>
        <taxon>Anophelinae</taxon>
        <taxon>Anopheles</taxon>
    </lineage>
</organism>
<proteinExistence type="predicted"/>
<dbReference type="AlphaFoldDB" id="A0A182XQF8"/>
<dbReference type="Proteomes" id="UP000076407">
    <property type="component" value="Unassembled WGS sequence"/>
</dbReference>
<protein>
    <submittedName>
        <fullName evidence="1">Uncharacterized protein</fullName>
    </submittedName>
</protein>